<dbReference type="RefSeq" id="WP_172236694.1">
    <property type="nucleotide sequence ID" value="NZ_JABFDP010000011.1"/>
</dbReference>
<protein>
    <submittedName>
        <fullName evidence="2">DUF1109 domain-containing protein</fullName>
    </submittedName>
</protein>
<evidence type="ECO:0000256" key="1">
    <source>
        <dbReference type="SAM" id="Phobius"/>
    </source>
</evidence>
<gene>
    <name evidence="2" type="ORF">JQ619_25240</name>
</gene>
<dbReference type="Pfam" id="PF06532">
    <property type="entry name" value="NrsF"/>
    <property type="match status" value="1"/>
</dbReference>
<name>A0ABS5GCJ8_9BRAD</name>
<feature type="transmembrane region" description="Helical" evidence="1">
    <location>
        <begin position="160"/>
        <end position="179"/>
    </location>
</feature>
<keyword evidence="1" id="KW-0472">Membrane</keyword>
<evidence type="ECO:0000313" key="2">
    <source>
        <dbReference type="EMBL" id="MBR1139070.1"/>
    </source>
</evidence>
<keyword evidence="3" id="KW-1185">Reference proteome</keyword>
<feature type="transmembrane region" description="Helical" evidence="1">
    <location>
        <begin position="91"/>
        <end position="115"/>
    </location>
</feature>
<feature type="transmembrane region" description="Helical" evidence="1">
    <location>
        <begin position="28"/>
        <end position="47"/>
    </location>
</feature>
<proteinExistence type="predicted"/>
<sequence>METDHLVHQLARGAGRATRLRPPLVRTLTWLFIALPYVVMVVLVMRLRPDLSGKLSDVSYIIEQLAALTTAVTAGFAAFASTIPGYDRRTVLLPLVPFLVWVGSLGAGCLRSWIVMGPDGLSLHPDWLCFPAIVIVGLVPAIALVIMLRRGAPLAPHVTSVLASLAAAGLGDFGLRFFHPQDASFMVLIWQMGTVLLLMLLASQCGRLLFNWRRLLRRAGGAG</sequence>
<evidence type="ECO:0000313" key="3">
    <source>
        <dbReference type="Proteomes" id="UP001314635"/>
    </source>
</evidence>
<keyword evidence="1" id="KW-0812">Transmembrane</keyword>
<organism evidence="2 3">
    <name type="scientific">Bradyrhizobium denitrificans</name>
    <dbReference type="NCBI Taxonomy" id="2734912"/>
    <lineage>
        <taxon>Bacteria</taxon>
        <taxon>Pseudomonadati</taxon>
        <taxon>Pseudomonadota</taxon>
        <taxon>Alphaproteobacteria</taxon>
        <taxon>Hyphomicrobiales</taxon>
        <taxon>Nitrobacteraceae</taxon>
        <taxon>Bradyrhizobium</taxon>
    </lineage>
</organism>
<dbReference type="EMBL" id="JAFCLK010000026">
    <property type="protein sequence ID" value="MBR1139070.1"/>
    <property type="molecule type" value="Genomic_DNA"/>
</dbReference>
<reference evidence="3" key="1">
    <citation type="journal article" date="2021" name="ISME J.">
        <title>Evolutionary origin and ecological implication of a unique nif island in free-living Bradyrhizobium lineages.</title>
        <authorList>
            <person name="Tao J."/>
        </authorList>
    </citation>
    <scope>NUCLEOTIDE SEQUENCE [LARGE SCALE GENOMIC DNA]</scope>
    <source>
        <strain evidence="3">SZCCT0094</strain>
    </source>
</reference>
<accession>A0ABS5GCJ8</accession>
<dbReference type="Proteomes" id="UP001314635">
    <property type="component" value="Unassembled WGS sequence"/>
</dbReference>
<comment type="caution">
    <text evidence="2">The sequence shown here is derived from an EMBL/GenBank/DDBJ whole genome shotgun (WGS) entry which is preliminary data.</text>
</comment>
<keyword evidence="1" id="KW-1133">Transmembrane helix</keyword>
<dbReference type="InterPro" id="IPR009495">
    <property type="entry name" value="NrsF"/>
</dbReference>
<feature type="transmembrane region" description="Helical" evidence="1">
    <location>
        <begin position="127"/>
        <end position="148"/>
    </location>
</feature>
<feature type="transmembrane region" description="Helical" evidence="1">
    <location>
        <begin position="185"/>
        <end position="210"/>
    </location>
</feature>
<feature type="transmembrane region" description="Helical" evidence="1">
    <location>
        <begin position="59"/>
        <end position="79"/>
    </location>
</feature>